<organism evidence="1 2">
    <name type="scientific">Xylaria curta</name>
    <dbReference type="NCBI Taxonomy" id="42375"/>
    <lineage>
        <taxon>Eukaryota</taxon>
        <taxon>Fungi</taxon>
        <taxon>Dikarya</taxon>
        <taxon>Ascomycota</taxon>
        <taxon>Pezizomycotina</taxon>
        <taxon>Sordariomycetes</taxon>
        <taxon>Xylariomycetidae</taxon>
        <taxon>Xylariales</taxon>
        <taxon>Xylariaceae</taxon>
        <taxon>Xylaria</taxon>
    </lineage>
</organism>
<reference evidence="1" key="1">
    <citation type="submission" date="2022-10" db="EMBL/GenBank/DDBJ databases">
        <title>Genome Sequence of Xylaria curta.</title>
        <authorList>
            <person name="Buettner E."/>
        </authorList>
    </citation>
    <scope>NUCLEOTIDE SEQUENCE</scope>
    <source>
        <strain evidence="1">Babe10</strain>
    </source>
</reference>
<name>A0ACC1MYN6_9PEZI</name>
<gene>
    <name evidence="1" type="ORF">NUW58_g9253</name>
</gene>
<accession>A0ACC1MYN6</accession>
<keyword evidence="2" id="KW-1185">Reference proteome</keyword>
<comment type="caution">
    <text evidence="1">The sequence shown here is derived from an EMBL/GenBank/DDBJ whole genome shotgun (WGS) entry which is preliminary data.</text>
</comment>
<protein>
    <submittedName>
        <fullName evidence="1">Uncharacterized protein</fullName>
    </submittedName>
</protein>
<dbReference type="Proteomes" id="UP001143856">
    <property type="component" value="Unassembled WGS sequence"/>
</dbReference>
<evidence type="ECO:0000313" key="2">
    <source>
        <dbReference type="Proteomes" id="UP001143856"/>
    </source>
</evidence>
<proteinExistence type="predicted"/>
<dbReference type="EMBL" id="JAPDGR010003238">
    <property type="protein sequence ID" value="KAJ2972102.1"/>
    <property type="molecule type" value="Genomic_DNA"/>
</dbReference>
<sequence length="861" mass="98357">MSTPFICQRCTARLARPAFRLRMANQLLLHTRTIPAERPSHPVISPIQHDLGQKPELSQSEQPRVIIEENRDDHFTSLPISLASPHGQDDGTELFPANREPSVKQPARLQSADNTHEPNETFETTGRQRRALWGYNVAISGGSHSEERHAVGQLRRWLRDRPVTISAKLRIEQFEAWKKGFFEALQHISATSSVEQGNSGTRDASSETVSHKGETASMTTAWQSLDGDEREGFWPQMILSTLKSEPHTVPTLIYSTFDPSWCPSYAVEDTLYLLLRRRELEIQKGAPSNGSQIQQEIKPLVTFVLSKCPPGYLALEQTVLHLVFSLSPTSELIQHYELLKTIGHPLHNNTLMHLASRFAKGFDTKAYAVDILQTLTDSPGFDINTPVASSICTSLLSLNENEPLPDQRAAPDALFEFLLNRGLRPNILGLSGLMRNFCIRGHLETAWKIFDIMLQHGVEPDRHVFSILLNGSKRNLDSASLERIFHIIASRDAWFTILLNDFLDFLYQENESQPERRRRQRKKANNAWRPMFRLYAKFYDLAPLQRFTLFPLKNLFKTWDVQPKYSTPATRMADSLTPRPDNKLIQPDNTTLCIMISAHMRSLLFPKWAIRYYYYFMELVEQKDPAMLSLLAEKRTMVFDILLRTLMQFSSTTGFAIRQLQKMIVAADEEKARLGHNLYHHPPSAHTWTIILNGLKNHADIHGVVAVLDMMTNIGRVQPTLPVWNATIQAFSRARHVSGAVKAVWSLEKAGFHADDRTIKAFRMLPKSLLEQATAQLEKMRKAPDNVPYTTALPQDFVMNPTVSPTSRPRLGIPATLEEIALRQEQLDIFKSRLKRQEQLNTFLKSRLRRQVFKRSIFQLD</sequence>
<evidence type="ECO:0000313" key="1">
    <source>
        <dbReference type="EMBL" id="KAJ2972102.1"/>
    </source>
</evidence>